<protein>
    <submittedName>
        <fullName evidence="1">Uncharacterized protein</fullName>
    </submittedName>
</protein>
<accession>A0A0D7BGW5</accession>
<organism evidence="1 2">
    <name type="scientific">Cylindrobasidium torrendii FP15055 ss-10</name>
    <dbReference type="NCBI Taxonomy" id="1314674"/>
    <lineage>
        <taxon>Eukaryota</taxon>
        <taxon>Fungi</taxon>
        <taxon>Dikarya</taxon>
        <taxon>Basidiomycota</taxon>
        <taxon>Agaricomycotina</taxon>
        <taxon>Agaricomycetes</taxon>
        <taxon>Agaricomycetidae</taxon>
        <taxon>Agaricales</taxon>
        <taxon>Marasmiineae</taxon>
        <taxon>Physalacriaceae</taxon>
        <taxon>Cylindrobasidium</taxon>
    </lineage>
</organism>
<name>A0A0D7BGW5_9AGAR</name>
<dbReference type="Proteomes" id="UP000054007">
    <property type="component" value="Unassembled WGS sequence"/>
</dbReference>
<proteinExistence type="predicted"/>
<sequence>MEPERDLDDFGVLLLSGALEDVKKDYAERISKCADSSSKDAPSASPSLAAEKRVRDDYYQMCWGPTEVTLYNLLDLFTRIVPENHKSYMDMARFFISEVRVPVDGQELSGTRALSHAFSTKPSFNLELAQMLYDSGGDVNARNRYGCTVAHEFMHIDQDLQTFDQTHKALEWFLSHGGNIDIADSVGMTARRMVDSLNRQERRQATTGAGRQGVQMLCTYKEEWSVSALQQMQEGCVLLRAFQA</sequence>
<dbReference type="Gene3D" id="1.25.40.20">
    <property type="entry name" value="Ankyrin repeat-containing domain"/>
    <property type="match status" value="1"/>
</dbReference>
<dbReference type="SUPFAM" id="SSF48403">
    <property type="entry name" value="Ankyrin repeat"/>
    <property type="match status" value="1"/>
</dbReference>
<gene>
    <name evidence="1" type="ORF">CYLTODRAFT_442447</name>
</gene>
<keyword evidence="2" id="KW-1185">Reference proteome</keyword>
<evidence type="ECO:0000313" key="2">
    <source>
        <dbReference type="Proteomes" id="UP000054007"/>
    </source>
</evidence>
<evidence type="ECO:0000313" key="1">
    <source>
        <dbReference type="EMBL" id="KIY69818.1"/>
    </source>
</evidence>
<dbReference type="AlphaFoldDB" id="A0A0D7BGW5"/>
<dbReference type="OrthoDB" id="432970at2759"/>
<dbReference type="STRING" id="1314674.A0A0D7BGW5"/>
<reference evidence="1 2" key="1">
    <citation type="journal article" date="2015" name="Fungal Genet. Biol.">
        <title>Evolution of novel wood decay mechanisms in Agaricales revealed by the genome sequences of Fistulina hepatica and Cylindrobasidium torrendii.</title>
        <authorList>
            <person name="Floudas D."/>
            <person name="Held B.W."/>
            <person name="Riley R."/>
            <person name="Nagy L.G."/>
            <person name="Koehler G."/>
            <person name="Ransdell A.S."/>
            <person name="Younus H."/>
            <person name="Chow J."/>
            <person name="Chiniquy J."/>
            <person name="Lipzen A."/>
            <person name="Tritt A."/>
            <person name="Sun H."/>
            <person name="Haridas S."/>
            <person name="LaButti K."/>
            <person name="Ohm R.A."/>
            <person name="Kues U."/>
            <person name="Blanchette R.A."/>
            <person name="Grigoriev I.V."/>
            <person name="Minto R.E."/>
            <person name="Hibbett D.S."/>
        </authorList>
    </citation>
    <scope>NUCLEOTIDE SEQUENCE [LARGE SCALE GENOMIC DNA]</scope>
    <source>
        <strain evidence="1 2">FP15055 ss-10</strain>
    </source>
</reference>
<dbReference type="EMBL" id="KN880478">
    <property type="protein sequence ID" value="KIY69818.1"/>
    <property type="molecule type" value="Genomic_DNA"/>
</dbReference>
<dbReference type="InterPro" id="IPR036770">
    <property type="entry name" value="Ankyrin_rpt-contain_sf"/>
</dbReference>